<reference evidence="3" key="2">
    <citation type="journal article" date="2016" name="Genome Announc.">
        <title>Draft Genome Sequences of Two Novel Amoeba-Resistant Intranuclear Bacteria, 'Candidatus Berkiella cookevillensis' and 'Candidatus Berkiella aquae'.</title>
        <authorList>
            <person name="Mehari Y.T."/>
            <person name="Arivett B.A."/>
            <person name="Farone A.L."/>
            <person name="Gunderson J.H."/>
            <person name="Farone M.B."/>
        </authorList>
    </citation>
    <scope>NUCLEOTIDE SEQUENCE</scope>
    <source>
        <strain evidence="3">HT99</strain>
    </source>
</reference>
<protein>
    <recommendedName>
        <fullName evidence="5">Lipoprotein</fullName>
    </recommendedName>
</protein>
<keyword evidence="1" id="KW-0732">Signal</keyword>
<proteinExistence type="predicted"/>
<feature type="chain" id="PRO_5043129647" description="Lipoprotein" evidence="1">
    <location>
        <begin position="24"/>
        <end position="112"/>
    </location>
</feature>
<reference evidence="2" key="1">
    <citation type="submission" date="2015-09" db="EMBL/GenBank/DDBJ databases">
        <title>Draft Genome Sequences of Two Novel Amoeba-resistant Intranuclear Bacteria, Candidatus Berkiella cookevillensis and Candidatus Berkiella aquae.</title>
        <authorList>
            <person name="Mehari Y.T."/>
            <person name="Arivett B.A."/>
            <person name="Farone A.L."/>
            <person name="Gunderson J.H."/>
            <person name="Farone M.B."/>
        </authorList>
    </citation>
    <scope>NUCLEOTIDE SEQUENCE [LARGE SCALE GENOMIC DNA]</scope>
    <source>
        <strain evidence="2">HT99</strain>
    </source>
</reference>
<dbReference type="EMBL" id="LKAJ02000001">
    <property type="protein sequence ID" value="MCS5711639.1"/>
    <property type="molecule type" value="Genomic_DNA"/>
</dbReference>
<feature type="signal peptide" evidence="1">
    <location>
        <begin position="1"/>
        <end position="23"/>
    </location>
</feature>
<evidence type="ECO:0000256" key="1">
    <source>
        <dbReference type="SAM" id="SignalP"/>
    </source>
</evidence>
<dbReference type="RefSeq" id="WP_075067491.1">
    <property type="nucleotide sequence ID" value="NZ_LKAJ02000001.1"/>
</dbReference>
<keyword evidence="4" id="KW-1185">Reference proteome</keyword>
<evidence type="ECO:0000313" key="3">
    <source>
        <dbReference type="EMBL" id="MCS5711639.1"/>
    </source>
</evidence>
<sequence length="112" mass="12453">MRKLTIRTLLLGAIFGLSACSHAPSLGEQMLSQGETTEILGAQWIDGDKLIRKGEKRVHDGESKIKKGEKLIQAGKTDIKKGNAMIEKGNKKTHIVEEKFHKEFPNVELENS</sequence>
<dbReference type="Proteomes" id="UP000051497">
    <property type="component" value="Unassembled WGS sequence"/>
</dbReference>
<comment type="caution">
    <text evidence="2">The sequence shown here is derived from an EMBL/GenBank/DDBJ whole genome shotgun (WGS) entry which is preliminary data.</text>
</comment>
<dbReference type="AlphaFoldDB" id="A0A0Q9YEE6"/>
<dbReference type="OrthoDB" id="5600444at2"/>
<organism evidence="2">
    <name type="scientific">Candidatus Berkiella aquae</name>
    <dbReference type="NCBI Taxonomy" id="295108"/>
    <lineage>
        <taxon>Bacteria</taxon>
        <taxon>Pseudomonadati</taxon>
        <taxon>Pseudomonadota</taxon>
        <taxon>Gammaproteobacteria</taxon>
        <taxon>Candidatus Berkiellales</taxon>
        <taxon>Candidatus Berkiellaceae</taxon>
        <taxon>Candidatus Berkiella</taxon>
    </lineage>
</organism>
<gene>
    <name evidence="3" type="ORF">HT99x_009330</name>
    <name evidence="2" type="ORF">HT99x_02901</name>
</gene>
<dbReference type="PROSITE" id="PS51257">
    <property type="entry name" value="PROKAR_LIPOPROTEIN"/>
    <property type="match status" value="1"/>
</dbReference>
<dbReference type="STRING" id="295108.HT99x_02901"/>
<name>A0A0Q9YEE6_9GAMM</name>
<evidence type="ECO:0000313" key="2">
    <source>
        <dbReference type="EMBL" id="KRG18911.1"/>
    </source>
</evidence>
<accession>A0A0Q9YEE6</accession>
<evidence type="ECO:0008006" key="5">
    <source>
        <dbReference type="Google" id="ProtNLM"/>
    </source>
</evidence>
<dbReference type="EMBL" id="LKAJ01000018">
    <property type="protein sequence ID" value="KRG18911.1"/>
    <property type="molecule type" value="Genomic_DNA"/>
</dbReference>
<reference evidence="3" key="3">
    <citation type="submission" date="2021-06" db="EMBL/GenBank/DDBJ databases">
        <title>Genomic Description and Analysis of Intracellular Bacteria, Candidatus Berkiella cookevillensis and Candidatus Berkiella aquae.</title>
        <authorList>
            <person name="Kidane D.T."/>
            <person name="Mehari Y.T."/>
            <person name="Rice F.C."/>
            <person name="Arivett B.A."/>
            <person name="Farone A.L."/>
            <person name="Berk S.G."/>
            <person name="Farone M.B."/>
        </authorList>
    </citation>
    <scope>NUCLEOTIDE SEQUENCE</scope>
    <source>
        <strain evidence="3">HT99</strain>
    </source>
</reference>
<evidence type="ECO:0000313" key="4">
    <source>
        <dbReference type="Proteomes" id="UP000051497"/>
    </source>
</evidence>